<evidence type="ECO:0000313" key="4">
    <source>
        <dbReference type="Proteomes" id="UP000613177"/>
    </source>
</evidence>
<dbReference type="EMBL" id="JAEPRE010000013">
    <property type="protein sequence ID" value="KAG2236760.1"/>
    <property type="molecule type" value="Genomic_DNA"/>
</dbReference>
<dbReference type="PANTHER" id="PTHR45856">
    <property type="entry name" value="ALPHA/BETA-HYDROLASES SUPERFAMILY PROTEIN"/>
    <property type="match status" value="1"/>
</dbReference>
<reference evidence="3" key="1">
    <citation type="submission" date="2021-01" db="EMBL/GenBank/DDBJ databases">
        <title>Metabolic potential, ecology and presence of endohyphal bacteria is reflected in genomic diversity of Mucoromycotina.</title>
        <authorList>
            <person name="Muszewska A."/>
            <person name="Okrasinska A."/>
            <person name="Steczkiewicz K."/>
            <person name="Drgas O."/>
            <person name="Orlowska M."/>
            <person name="Perlinska-Lenart U."/>
            <person name="Aleksandrzak-Piekarczyk T."/>
            <person name="Szatraj K."/>
            <person name="Zielenkiewicz U."/>
            <person name="Pilsyk S."/>
            <person name="Malc E."/>
            <person name="Mieczkowski P."/>
            <person name="Kruszewska J.S."/>
            <person name="Biernat P."/>
            <person name="Pawlowska J."/>
        </authorList>
    </citation>
    <scope>NUCLEOTIDE SEQUENCE</scope>
    <source>
        <strain evidence="3">WA0000018081</strain>
    </source>
</reference>
<dbReference type="GO" id="GO:0006629">
    <property type="term" value="P:lipid metabolic process"/>
    <property type="evidence" value="ECO:0007669"/>
    <property type="project" value="InterPro"/>
</dbReference>
<accession>A0A8H7SYF8</accession>
<evidence type="ECO:0000259" key="2">
    <source>
        <dbReference type="Pfam" id="PF01764"/>
    </source>
</evidence>
<organism evidence="3 4">
    <name type="scientific">Thamnidium elegans</name>
    <dbReference type="NCBI Taxonomy" id="101142"/>
    <lineage>
        <taxon>Eukaryota</taxon>
        <taxon>Fungi</taxon>
        <taxon>Fungi incertae sedis</taxon>
        <taxon>Mucoromycota</taxon>
        <taxon>Mucoromycotina</taxon>
        <taxon>Mucoromycetes</taxon>
        <taxon>Mucorales</taxon>
        <taxon>Mucorineae</taxon>
        <taxon>Mucoraceae</taxon>
        <taxon>Thamnidium</taxon>
    </lineage>
</organism>
<dbReference type="InterPro" id="IPR051218">
    <property type="entry name" value="Sec_MonoDiacylglyc_Lipase"/>
</dbReference>
<dbReference type="AlphaFoldDB" id="A0A8H7SYF8"/>
<dbReference type="Gene3D" id="3.40.50.1820">
    <property type="entry name" value="alpha/beta hydrolase"/>
    <property type="match status" value="1"/>
</dbReference>
<proteinExistence type="predicted"/>
<keyword evidence="1" id="KW-0732">Signal</keyword>
<evidence type="ECO:0000313" key="3">
    <source>
        <dbReference type="EMBL" id="KAG2236760.1"/>
    </source>
</evidence>
<evidence type="ECO:0000256" key="1">
    <source>
        <dbReference type="SAM" id="SignalP"/>
    </source>
</evidence>
<comment type="caution">
    <text evidence="3">The sequence shown here is derived from an EMBL/GenBank/DDBJ whole genome shotgun (WGS) entry which is preliminary data.</text>
</comment>
<protein>
    <recommendedName>
        <fullName evidence="2">Fungal lipase-type domain-containing protein</fullName>
    </recommendedName>
</protein>
<feature type="domain" description="Fungal lipase-type" evidence="2">
    <location>
        <begin position="207"/>
        <end position="314"/>
    </location>
</feature>
<feature type="signal peptide" evidence="1">
    <location>
        <begin position="1"/>
        <end position="27"/>
    </location>
</feature>
<dbReference type="Pfam" id="PF01764">
    <property type="entry name" value="Lipase_3"/>
    <property type="match status" value="1"/>
</dbReference>
<dbReference type="InterPro" id="IPR029058">
    <property type="entry name" value="AB_hydrolase_fold"/>
</dbReference>
<sequence>MVLLTSTAQFFLLTIVTLVCVSESTHASVKNVTDAAPHTNITIVAPIKLPPIISSRVRPVSVPGFKVDLLAETQSISANKQWFEEHGGSYKNLTKRGVETVGGLTMDLPENVPPTPQSIRSKSSSVYIAGADLQNDLKFHAALSATAYCRGVVPLGRWNCRNCRKYVPDGKLLVTFSSLISDSNGYVLRSDAKETIYLVFRGTNSIHAKVHVGFLASYNEIVRLFFPRIQKELTMYPNYKLVITGHSMGGAQAVLAGLDFYQRDKRFTPKNLSIYTVGCPRIGNPDFAYYVDSTGISVHRSVNDRDIVPHLPPQAVGFLHPGVEAWSLSKKVSQICASNIETKECSNSIVPFTSILDHLSIYGINEGLCL</sequence>
<name>A0A8H7SYF8_9FUNG</name>
<dbReference type="Proteomes" id="UP000613177">
    <property type="component" value="Unassembled WGS sequence"/>
</dbReference>
<feature type="chain" id="PRO_5034462600" description="Fungal lipase-type domain-containing protein" evidence="1">
    <location>
        <begin position="28"/>
        <end position="370"/>
    </location>
</feature>
<dbReference type="SUPFAM" id="SSF53474">
    <property type="entry name" value="alpha/beta-Hydrolases"/>
    <property type="match status" value="1"/>
</dbReference>
<dbReference type="PANTHER" id="PTHR45856:SF11">
    <property type="entry name" value="FUNGAL LIPASE-LIKE DOMAIN-CONTAINING PROTEIN"/>
    <property type="match status" value="1"/>
</dbReference>
<dbReference type="InterPro" id="IPR002921">
    <property type="entry name" value="Fungal_lipase-type"/>
</dbReference>
<dbReference type="CDD" id="cd00519">
    <property type="entry name" value="Lipase_3"/>
    <property type="match status" value="1"/>
</dbReference>
<gene>
    <name evidence="3" type="ORF">INT48_006944</name>
</gene>
<keyword evidence="4" id="KW-1185">Reference proteome</keyword>